<keyword evidence="1" id="KW-0472">Membrane</keyword>
<keyword evidence="1" id="KW-1133">Transmembrane helix</keyword>
<keyword evidence="1" id="KW-0812">Transmembrane</keyword>
<dbReference type="EMBL" id="BSSV01000011">
    <property type="protein sequence ID" value="GLX87365.1"/>
    <property type="molecule type" value="Genomic_DNA"/>
</dbReference>
<organism evidence="2 3">
    <name type="scientific">Thalassotalea loyana</name>
    <dbReference type="NCBI Taxonomy" id="280483"/>
    <lineage>
        <taxon>Bacteria</taxon>
        <taxon>Pseudomonadati</taxon>
        <taxon>Pseudomonadota</taxon>
        <taxon>Gammaproteobacteria</taxon>
        <taxon>Alteromonadales</taxon>
        <taxon>Colwelliaceae</taxon>
        <taxon>Thalassotalea</taxon>
    </lineage>
</organism>
<accession>A0ABQ6HIF3</accession>
<proteinExistence type="predicted"/>
<feature type="transmembrane region" description="Helical" evidence="1">
    <location>
        <begin position="52"/>
        <end position="72"/>
    </location>
</feature>
<evidence type="ECO:0000313" key="3">
    <source>
        <dbReference type="Proteomes" id="UP001157134"/>
    </source>
</evidence>
<evidence type="ECO:0000313" key="2">
    <source>
        <dbReference type="EMBL" id="GLX87365.1"/>
    </source>
</evidence>
<gene>
    <name evidence="2" type="ORF">tloyanaT_36180</name>
</gene>
<dbReference type="RefSeq" id="WP_284301375.1">
    <property type="nucleotide sequence ID" value="NZ_BSSV01000011.1"/>
</dbReference>
<name>A0ABQ6HIF3_9GAMM</name>
<evidence type="ECO:0000256" key="1">
    <source>
        <dbReference type="SAM" id="Phobius"/>
    </source>
</evidence>
<keyword evidence="3" id="KW-1185">Reference proteome</keyword>
<reference evidence="2 3" key="1">
    <citation type="submission" date="2023-03" db="EMBL/GenBank/DDBJ databases">
        <title>Thalassotalea loyana LMG 22536T draft genome sequence.</title>
        <authorList>
            <person name="Sawabe T."/>
        </authorList>
    </citation>
    <scope>NUCLEOTIDE SEQUENCE [LARGE SCALE GENOMIC DNA]</scope>
    <source>
        <strain evidence="2 3">LMG 22536</strain>
    </source>
</reference>
<comment type="caution">
    <text evidence="2">The sequence shown here is derived from an EMBL/GenBank/DDBJ whole genome shotgun (WGS) entry which is preliminary data.</text>
</comment>
<protein>
    <recommendedName>
        <fullName evidence="4">Anti-sigma factor</fullName>
    </recommendedName>
</protein>
<evidence type="ECO:0008006" key="4">
    <source>
        <dbReference type="Google" id="ProtNLM"/>
    </source>
</evidence>
<dbReference type="Proteomes" id="UP001157134">
    <property type="component" value="Unassembled WGS sequence"/>
</dbReference>
<sequence>MNKSSKLNQATLDERAEALEREIAPTRDLWPGIEKAISQQPQQIEQPQRQGWRANIALAASVFAVVITLINVNGVPSQAPNNDFLTTMNQAFEAERQAMLVSFGTSKAERSVPADLQKQLDELIKARKSIVSALEKDPQNADLIHLLKFTQQQELALLDHIYRPKWQTI</sequence>